<organism evidence="1">
    <name type="scientific">Arundo donax</name>
    <name type="common">Giant reed</name>
    <name type="synonym">Donax arundinaceus</name>
    <dbReference type="NCBI Taxonomy" id="35708"/>
    <lineage>
        <taxon>Eukaryota</taxon>
        <taxon>Viridiplantae</taxon>
        <taxon>Streptophyta</taxon>
        <taxon>Embryophyta</taxon>
        <taxon>Tracheophyta</taxon>
        <taxon>Spermatophyta</taxon>
        <taxon>Magnoliopsida</taxon>
        <taxon>Liliopsida</taxon>
        <taxon>Poales</taxon>
        <taxon>Poaceae</taxon>
        <taxon>PACMAD clade</taxon>
        <taxon>Arundinoideae</taxon>
        <taxon>Arundineae</taxon>
        <taxon>Arundo</taxon>
    </lineage>
</organism>
<name>A0A0A9G2Q7_ARUDO</name>
<proteinExistence type="predicted"/>
<dbReference type="EMBL" id="GBRH01180147">
    <property type="protein sequence ID" value="JAE17749.1"/>
    <property type="molecule type" value="Transcribed_RNA"/>
</dbReference>
<protein>
    <submittedName>
        <fullName evidence="1">Uncharacterized protein</fullName>
    </submittedName>
</protein>
<accession>A0A0A9G2Q7</accession>
<reference evidence="1" key="1">
    <citation type="submission" date="2014-09" db="EMBL/GenBank/DDBJ databases">
        <authorList>
            <person name="Magalhaes I.L.F."/>
            <person name="Oliveira U."/>
            <person name="Santos F.R."/>
            <person name="Vidigal T.H.D.A."/>
            <person name="Brescovit A.D."/>
            <person name="Santos A.J."/>
        </authorList>
    </citation>
    <scope>NUCLEOTIDE SEQUENCE</scope>
    <source>
        <tissue evidence="1">Shoot tissue taken approximately 20 cm above the soil surface</tissue>
    </source>
</reference>
<reference evidence="1" key="2">
    <citation type="journal article" date="2015" name="Data Brief">
        <title>Shoot transcriptome of the giant reed, Arundo donax.</title>
        <authorList>
            <person name="Barrero R.A."/>
            <person name="Guerrero F.D."/>
            <person name="Moolhuijzen P."/>
            <person name="Goolsby J.A."/>
            <person name="Tidwell J."/>
            <person name="Bellgard S.E."/>
            <person name="Bellgard M.I."/>
        </authorList>
    </citation>
    <scope>NUCLEOTIDE SEQUENCE</scope>
    <source>
        <tissue evidence="1">Shoot tissue taken approximately 20 cm above the soil surface</tissue>
    </source>
</reference>
<evidence type="ECO:0000313" key="1">
    <source>
        <dbReference type="EMBL" id="JAE17749.1"/>
    </source>
</evidence>
<sequence>MVQNSFFSFLSFFINDSLSSKPSEMSLVSY</sequence>
<dbReference type="AlphaFoldDB" id="A0A0A9G2Q7"/>